<accession>A0A1H6UVH8</accession>
<evidence type="ECO:0000256" key="2">
    <source>
        <dbReference type="SAM" id="SignalP"/>
    </source>
</evidence>
<feature type="compositionally biased region" description="Acidic residues" evidence="1">
    <location>
        <begin position="49"/>
        <end position="77"/>
    </location>
</feature>
<name>A0A1H6UVH8_9LACT</name>
<evidence type="ECO:0000256" key="1">
    <source>
        <dbReference type="SAM" id="MobiDB-lite"/>
    </source>
</evidence>
<feature type="compositionally biased region" description="Acidic residues" evidence="1">
    <location>
        <begin position="21"/>
        <end position="41"/>
    </location>
</feature>
<feature type="region of interest" description="Disordered" evidence="1">
    <location>
        <begin position="21"/>
        <end position="77"/>
    </location>
</feature>
<reference evidence="4" key="1">
    <citation type="submission" date="2016-10" db="EMBL/GenBank/DDBJ databases">
        <authorList>
            <person name="Varghese N."/>
            <person name="Submissions S."/>
        </authorList>
    </citation>
    <scope>NUCLEOTIDE SEQUENCE [LARGE SCALE GENOMIC DNA]</scope>
    <source>
        <strain evidence="4">DSM 25751</strain>
    </source>
</reference>
<organism evidence="3 4">
    <name type="scientific">Alkalibacterium gilvum</name>
    <dbReference type="NCBI Taxonomy" id="1130080"/>
    <lineage>
        <taxon>Bacteria</taxon>
        <taxon>Bacillati</taxon>
        <taxon>Bacillota</taxon>
        <taxon>Bacilli</taxon>
        <taxon>Lactobacillales</taxon>
        <taxon>Carnobacteriaceae</taxon>
        <taxon>Alkalibacterium</taxon>
    </lineage>
</organism>
<dbReference type="OrthoDB" id="2167600at2"/>
<proteinExistence type="predicted"/>
<keyword evidence="2" id="KW-0732">Signal</keyword>
<keyword evidence="4" id="KW-1185">Reference proteome</keyword>
<feature type="signal peptide" evidence="2">
    <location>
        <begin position="1"/>
        <end position="20"/>
    </location>
</feature>
<feature type="chain" id="PRO_5039079671" description="YusW-like protein" evidence="2">
    <location>
        <begin position="21"/>
        <end position="206"/>
    </location>
</feature>
<gene>
    <name evidence="3" type="ORF">SAMN04488113_13323</name>
</gene>
<evidence type="ECO:0008006" key="5">
    <source>
        <dbReference type="Google" id="ProtNLM"/>
    </source>
</evidence>
<sequence length="206" mass="23072">MSKKYLGLLVAGALLLGACGSDEETAEPDTSEETNVDESISDDNNMSETNEDTESETTDADEDIVTSEEGDTADQSEDLDLVLDQDFEDIDWDGVNLSKKEFKSSLSELKQNFNADYEAEEDMDLRIDSVDFSGDTIEIIMTNFDDSEYADMTNGLLAAFLDSFYRQLYLHSDYSNGSDHPHIIIKTSDGEIITDQKDFIEFEEQP</sequence>
<dbReference type="EMBL" id="FNYW01000033">
    <property type="protein sequence ID" value="SEI92340.1"/>
    <property type="molecule type" value="Genomic_DNA"/>
</dbReference>
<dbReference type="AlphaFoldDB" id="A0A1H6UVH8"/>
<dbReference type="PROSITE" id="PS51257">
    <property type="entry name" value="PROKAR_LIPOPROTEIN"/>
    <property type="match status" value="1"/>
</dbReference>
<dbReference type="Proteomes" id="UP000198564">
    <property type="component" value="Unassembled WGS sequence"/>
</dbReference>
<evidence type="ECO:0000313" key="3">
    <source>
        <dbReference type="EMBL" id="SEI92340.1"/>
    </source>
</evidence>
<protein>
    <recommendedName>
        <fullName evidence="5">YusW-like protein</fullName>
    </recommendedName>
</protein>
<evidence type="ECO:0000313" key="4">
    <source>
        <dbReference type="Proteomes" id="UP000198564"/>
    </source>
</evidence>
<dbReference type="RefSeq" id="WP_091635828.1">
    <property type="nucleotide sequence ID" value="NZ_FNYW01000033.1"/>
</dbReference>